<dbReference type="SMART" id="SM00389">
    <property type="entry name" value="HOX"/>
    <property type="match status" value="2"/>
</dbReference>
<feature type="domain" description="Homeobox" evidence="16">
    <location>
        <begin position="898"/>
        <end position="948"/>
    </location>
</feature>
<dbReference type="RefSeq" id="XP_056845071.1">
    <property type="nucleotide sequence ID" value="XM_056989091.1"/>
</dbReference>
<dbReference type="Pfam" id="PF00046">
    <property type="entry name" value="Homeodomain"/>
    <property type="match status" value="2"/>
</dbReference>
<dbReference type="AlphaFoldDB" id="A0A9W3C0D5"/>
<proteinExistence type="inferred from homology"/>
<keyword evidence="8 11" id="KW-0371">Homeobox</keyword>
<dbReference type="PROSITE" id="PS50016">
    <property type="entry name" value="ZF_PHD_2"/>
    <property type="match status" value="1"/>
</dbReference>
<keyword evidence="9" id="KW-0804">Transcription</keyword>
<dbReference type="GO" id="GO:0006355">
    <property type="term" value="P:regulation of DNA-templated transcription"/>
    <property type="evidence" value="ECO:0007669"/>
    <property type="project" value="UniProtKB-ARBA"/>
</dbReference>
<feature type="compositionally biased region" description="Basic and acidic residues" evidence="14">
    <location>
        <begin position="793"/>
        <end position="808"/>
    </location>
</feature>
<dbReference type="GeneID" id="108805682"/>
<keyword evidence="17" id="KW-1185">Reference proteome</keyword>
<accession>A0A9W3C0D5</accession>
<dbReference type="InterPro" id="IPR045876">
    <property type="entry name" value="PRHA-like_PHD-finger"/>
</dbReference>
<feature type="domain" description="PHD-type" evidence="15">
    <location>
        <begin position="245"/>
        <end position="302"/>
    </location>
</feature>
<dbReference type="Pfam" id="PF00628">
    <property type="entry name" value="PHD"/>
    <property type="match status" value="1"/>
</dbReference>
<feature type="compositionally biased region" description="Acidic residues" evidence="14">
    <location>
        <begin position="434"/>
        <end position="446"/>
    </location>
</feature>
<feature type="compositionally biased region" description="Basic and acidic residues" evidence="14">
    <location>
        <begin position="846"/>
        <end position="882"/>
    </location>
</feature>
<dbReference type="OrthoDB" id="1903104at2759"/>
<feature type="compositionally biased region" description="Basic and acidic residues" evidence="14">
    <location>
        <begin position="490"/>
        <end position="505"/>
    </location>
</feature>
<dbReference type="PROSITE" id="PS01359">
    <property type="entry name" value="ZF_PHD_1"/>
    <property type="match status" value="1"/>
</dbReference>
<gene>
    <name evidence="18 19" type="primary">LOC108805682</name>
</gene>
<protein>
    <submittedName>
        <fullName evidence="18 19">Homeobox protein HAT3.1</fullName>
    </submittedName>
</protein>
<feature type="compositionally biased region" description="Basic and acidic residues" evidence="14">
    <location>
        <begin position="752"/>
        <end position="761"/>
    </location>
</feature>
<dbReference type="GO" id="GO:0003682">
    <property type="term" value="F:chromatin binding"/>
    <property type="evidence" value="ECO:0007669"/>
    <property type="project" value="TreeGrafter"/>
</dbReference>
<feature type="compositionally biased region" description="Acidic residues" evidence="14">
    <location>
        <begin position="345"/>
        <end position="387"/>
    </location>
</feature>
<feature type="compositionally biased region" description="Polar residues" evidence="14">
    <location>
        <begin position="584"/>
        <end position="599"/>
    </location>
</feature>
<dbReference type="InterPro" id="IPR013083">
    <property type="entry name" value="Znf_RING/FYVE/PHD"/>
</dbReference>
<name>A0A9W3C0D5_RAPSA</name>
<evidence type="ECO:0000256" key="3">
    <source>
        <dbReference type="ARBA" id="ARBA00022723"/>
    </source>
</evidence>
<feature type="compositionally biased region" description="Acidic residues" evidence="14">
    <location>
        <begin position="409"/>
        <end position="420"/>
    </location>
</feature>
<keyword evidence="6" id="KW-0805">Transcription regulation</keyword>
<evidence type="ECO:0000256" key="8">
    <source>
        <dbReference type="ARBA" id="ARBA00023155"/>
    </source>
</evidence>
<evidence type="ECO:0000256" key="1">
    <source>
        <dbReference type="ARBA" id="ARBA00004123"/>
    </source>
</evidence>
<dbReference type="GO" id="GO:0008270">
    <property type="term" value="F:zinc ion binding"/>
    <property type="evidence" value="ECO:0007669"/>
    <property type="project" value="UniProtKB-KW"/>
</dbReference>
<dbReference type="FunFam" id="3.30.40.10:FF:000270">
    <property type="entry name" value="pathogenesis-related homeodomain protein-like"/>
    <property type="match status" value="1"/>
</dbReference>
<feature type="compositionally biased region" description="Basic and acidic residues" evidence="14">
    <location>
        <begin position="728"/>
        <end position="738"/>
    </location>
</feature>
<keyword evidence="7 11" id="KW-0238">DNA-binding</keyword>
<dbReference type="PANTHER" id="PTHR12628:SF13">
    <property type="entry name" value="HOMEOBOX PROTEIN HAT3.1"/>
    <property type="match status" value="1"/>
</dbReference>
<dbReference type="GO" id="GO:0005634">
    <property type="term" value="C:nucleus"/>
    <property type="evidence" value="ECO:0007669"/>
    <property type="project" value="UniProtKB-SubCell"/>
</dbReference>
<evidence type="ECO:0000256" key="6">
    <source>
        <dbReference type="ARBA" id="ARBA00023015"/>
    </source>
</evidence>
<dbReference type="SMART" id="SM00249">
    <property type="entry name" value="PHD"/>
    <property type="match status" value="1"/>
</dbReference>
<keyword evidence="4 12" id="KW-0863">Zinc-finger</keyword>
<reference evidence="17" key="1">
    <citation type="journal article" date="2019" name="Database">
        <title>The radish genome database (RadishGD): an integrated information resource for radish genomics.</title>
        <authorList>
            <person name="Yu H.J."/>
            <person name="Baek S."/>
            <person name="Lee Y.J."/>
            <person name="Cho A."/>
            <person name="Mun J.H."/>
        </authorList>
    </citation>
    <scope>NUCLEOTIDE SEQUENCE [LARGE SCALE GENOMIC DNA]</scope>
    <source>
        <strain evidence="17">cv. WK10039</strain>
    </source>
</reference>
<feature type="region of interest" description="Disordered" evidence="14">
    <location>
        <begin position="646"/>
        <end position="672"/>
    </location>
</feature>
<reference evidence="18 19" key="2">
    <citation type="submission" date="2025-04" db="UniProtKB">
        <authorList>
            <consortium name="RefSeq"/>
        </authorList>
    </citation>
    <scope>IDENTIFICATION</scope>
    <source>
        <tissue evidence="18 19">Leaf</tissue>
    </source>
</reference>
<evidence type="ECO:0000259" key="16">
    <source>
        <dbReference type="PROSITE" id="PS50071"/>
    </source>
</evidence>
<dbReference type="InterPro" id="IPR019787">
    <property type="entry name" value="Znf_PHD-finger"/>
</dbReference>
<dbReference type="SUPFAM" id="SSF46689">
    <property type="entry name" value="Homeodomain-like"/>
    <property type="match status" value="2"/>
</dbReference>
<dbReference type="PROSITE" id="PS50071">
    <property type="entry name" value="HOMEOBOX_2"/>
    <property type="match status" value="2"/>
</dbReference>
<evidence type="ECO:0000259" key="15">
    <source>
        <dbReference type="PROSITE" id="PS50016"/>
    </source>
</evidence>
<feature type="compositionally biased region" description="Basic and acidic residues" evidence="14">
    <location>
        <begin position="35"/>
        <end position="50"/>
    </location>
</feature>
<keyword evidence="5" id="KW-0862">Zinc</keyword>
<evidence type="ECO:0000256" key="9">
    <source>
        <dbReference type="ARBA" id="ARBA00023163"/>
    </source>
</evidence>
<feature type="compositionally biased region" description="Basic and acidic residues" evidence="14">
    <location>
        <begin position="560"/>
        <end position="569"/>
    </location>
</feature>
<dbReference type="InterPro" id="IPR001356">
    <property type="entry name" value="HD"/>
</dbReference>
<dbReference type="InterPro" id="IPR011011">
    <property type="entry name" value="Znf_FYVE_PHD"/>
</dbReference>
<feature type="compositionally biased region" description="Basic and acidic residues" evidence="14">
    <location>
        <begin position="447"/>
        <end position="462"/>
    </location>
</feature>
<dbReference type="GO" id="GO:0045814">
    <property type="term" value="P:negative regulation of gene expression, epigenetic"/>
    <property type="evidence" value="ECO:0007669"/>
    <property type="project" value="TreeGrafter"/>
</dbReference>
<evidence type="ECO:0000313" key="19">
    <source>
        <dbReference type="RefSeq" id="XP_056845071.1"/>
    </source>
</evidence>
<feature type="compositionally biased region" description="Basic residues" evidence="14">
    <location>
        <begin position="1"/>
        <end position="10"/>
    </location>
</feature>
<feature type="compositionally biased region" description="Basic and acidic residues" evidence="14">
    <location>
        <begin position="950"/>
        <end position="962"/>
    </location>
</feature>
<feature type="compositionally biased region" description="Basic and acidic residues" evidence="14">
    <location>
        <begin position="543"/>
        <end position="552"/>
    </location>
</feature>
<feature type="region of interest" description="Disordered" evidence="14">
    <location>
        <begin position="121"/>
        <end position="148"/>
    </location>
</feature>
<evidence type="ECO:0000256" key="11">
    <source>
        <dbReference type="PROSITE-ProRule" id="PRU00108"/>
    </source>
</evidence>
<feature type="region of interest" description="Disordered" evidence="14">
    <location>
        <begin position="336"/>
        <end position="604"/>
    </location>
</feature>
<dbReference type="CDD" id="cd15504">
    <property type="entry name" value="PHD_PRHA_like"/>
    <property type="match status" value="1"/>
</dbReference>
<evidence type="ECO:0000256" key="4">
    <source>
        <dbReference type="ARBA" id="ARBA00022771"/>
    </source>
</evidence>
<comment type="subcellular location">
    <subcellularLocation>
        <location evidence="1 11 13">Nucleus</location>
    </subcellularLocation>
</comment>
<sequence length="1002" mass="112131">MHSANRRRTRSSGSGLDQTNPEVDKVPPVLQTPEAEIHMKHAEEPTRNEGKGISNGVSGEEHKSTTPVTGKKSSVPHRREVVLGLPCRGQFEIHRSSKKLGGGGGERNVVVSAHKRCEEAAGSSSVDVNAAPTPVDGSKKRKESIVRKSEVREDDEYTRIKKKLRYFLNRIRYEQSLIDAYSLEGWKGSSAEKLRPEKELERAKKEILKRKVKIRELFQHLDTLCAQGSIPESLFDSGGEISSEDIFCAKCGSKELPIDNDIILCDGFCDRGFHQYCVEPPLRKEDIPPDDESWLCPGCNCKDYSLDLLNESLGTKLSVSDSWEKVFPEAAAAMAGGGQSLDCDLPSDDFEDEEYDPDGLNDKADDEDGSDDSDESENEDGSCDESDCTSASDEMVETFKEAKDIMDLPSDDSEDDDYDPDAPVPDEDKMQECSDSDNTSDSEDLEASFKGDESNQQDEGKPGGKKSQLPDVPISESDTGIDDDGLVDVPGRRKVERLDYKKLYDDEYENVPTSSSDDEDWDKTAGKEDFESAEEGDNVPLKQHTEAEEHTSTKKPRQISKRESKKDTLKAPQEVPRENGCSGGKSSSAVYNKQTNPRTQRLFKSFEENRYPDITTRENLAKELEMTVKQVSSWFNNTRFSTNKRMASKEDVEKLRTGEGETSVAGSSEQTMETNSVIVNKIGALNITNTGSRKRKQYDEMLESFKEAKDIMDLPSDDSEDDDYDPDAPIHDEDKMQECSDSDNTSDSEDVESNHQDEVTQRGKPGRKNSQLPDVPISESDTGIDDDGLVDVPGRRKVERLDYKKLYDEEYENVSTSSSDDEDWDKTAGKEDLESAEEGDTVPLKQHSEAEEHTSTEKPRQISKRESKKDALEAPQEVRRENSCSGEKSSSAVYNKQTNPRTQRLFKSFEENRYPDINTRENLAKELEMTVKQVSSWFNNTRFSTSKRMASKEGVEKLRGEGETSVAGSSEQTMETNSVIENKIGASDLTNTGSRKRRRRLI</sequence>
<dbReference type="InterPro" id="IPR001965">
    <property type="entry name" value="Znf_PHD"/>
</dbReference>
<dbReference type="Gene3D" id="3.30.40.10">
    <property type="entry name" value="Zinc/RING finger domain, C3HC4 (zinc finger)"/>
    <property type="match status" value="1"/>
</dbReference>
<dbReference type="KEGG" id="rsz:108805682"/>
<dbReference type="Proteomes" id="UP000504610">
    <property type="component" value="Chromosome 6"/>
</dbReference>
<keyword evidence="3" id="KW-0479">Metal-binding</keyword>
<feature type="compositionally biased region" description="Basic and acidic residues" evidence="14">
    <location>
        <begin position="647"/>
        <end position="659"/>
    </location>
</feature>
<keyword evidence="10 11" id="KW-0539">Nucleus</keyword>
<dbReference type="GO" id="GO:0010557">
    <property type="term" value="P:positive regulation of macromolecule biosynthetic process"/>
    <property type="evidence" value="ECO:0007669"/>
    <property type="project" value="UniProtKB-ARBA"/>
</dbReference>
<dbReference type="Gene3D" id="1.10.10.60">
    <property type="entry name" value="Homeodomain-like"/>
    <property type="match status" value="2"/>
</dbReference>
<dbReference type="InterPro" id="IPR009057">
    <property type="entry name" value="Homeodomain-like_sf"/>
</dbReference>
<dbReference type="PANTHER" id="PTHR12628">
    <property type="entry name" value="POLYCOMB-LIKE TRANSCRIPTION FACTOR"/>
    <property type="match status" value="1"/>
</dbReference>
<feature type="region of interest" description="Disordered" evidence="14">
    <location>
        <begin position="948"/>
        <end position="1002"/>
    </location>
</feature>
<organism evidence="17 19">
    <name type="scientific">Raphanus sativus</name>
    <name type="common">Radish</name>
    <name type="synonym">Raphanus raphanistrum var. sativus</name>
    <dbReference type="NCBI Taxonomy" id="3726"/>
    <lineage>
        <taxon>Eukaryota</taxon>
        <taxon>Viridiplantae</taxon>
        <taxon>Streptophyta</taxon>
        <taxon>Embryophyta</taxon>
        <taxon>Tracheophyta</taxon>
        <taxon>Spermatophyta</taxon>
        <taxon>Magnoliopsida</taxon>
        <taxon>eudicotyledons</taxon>
        <taxon>Gunneridae</taxon>
        <taxon>Pentapetalae</taxon>
        <taxon>rosids</taxon>
        <taxon>malvids</taxon>
        <taxon>Brassicales</taxon>
        <taxon>Brassicaceae</taxon>
        <taxon>Brassiceae</taxon>
        <taxon>Raphanus</taxon>
    </lineage>
</organism>
<dbReference type="CDD" id="cd00086">
    <property type="entry name" value="homeodomain"/>
    <property type="match status" value="2"/>
</dbReference>
<evidence type="ECO:0000313" key="18">
    <source>
        <dbReference type="RefSeq" id="XP_056845070.1"/>
    </source>
</evidence>
<feature type="compositionally biased region" description="Polar residues" evidence="14">
    <location>
        <begin position="883"/>
        <end position="902"/>
    </location>
</feature>
<dbReference type="RefSeq" id="XP_056845070.1">
    <property type="nucleotide sequence ID" value="XM_056989090.1"/>
</dbReference>
<feature type="region of interest" description="Disordered" evidence="14">
    <location>
        <begin position="1"/>
        <end position="78"/>
    </location>
</feature>
<evidence type="ECO:0000256" key="13">
    <source>
        <dbReference type="RuleBase" id="RU000682"/>
    </source>
</evidence>
<evidence type="ECO:0000313" key="17">
    <source>
        <dbReference type="Proteomes" id="UP000504610"/>
    </source>
</evidence>
<dbReference type="SUPFAM" id="SSF57903">
    <property type="entry name" value="FYVE/PHD zinc finger"/>
    <property type="match status" value="1"/>
</dbReference>
<dbReference type="InterPro" id="IPR019786">
    <property type="entry name" value="Zinc_finger_PHD-type_CS"/>
</dbReference>
<evidence type="ECO:0000256" key="2">
    <source>
        <dbReference type="ARBA" id="ARBA00007427"/>
    </source>
</evidence>
<evidence type="ECO:0000256" key="7">
    <source>
        <dbReference type="ARBA" id="ARBA00023125"/>
    </source>
</evidence>
<feature type="domain" description="Homeobox" evidence="16">
    <location>
        <begin position="595"/>
        <end position="645"/>
    </location>
</feature>
<feature type="compositionally biased region" description="Polar residues" evidence="14">
    <location>
        <begin position="11"/>
        <end position="21"/>
    </location>
</feature>
<feature type="compositionally biased region" description="Acidic residues" evidence="14">
    <location>
        <begin position="715"/>
        <end position="726"/>
    </location>
</feature>
<feature type="DNA-binding region" description="Homeobox" evidence="11">
    <location>
        <begin position="597"/>
        <end position="646"/>
    </location>
</feature>
<feature type="compositionally biased region" description="Polar residues" evidence="14">
    <location>
        <begin position="966"/>
        <end position="980"/>
    </location>
</feature>
<evidence type="ECO:0000256" key="12">
    <source>
        <dbReference type="PROSITE-ProRule" id="PRU00146"/>
    </source>
</evidence>
<feature type="DNA-binding region" description="Homeobox" evidence="11">
    <location>
        <begin position="900"/>
        <end position="949"/>
    </location>
</feature>
<evidence type="ECO:0000256" key="10">
    <source>
        <dbReference type="ARBA" id="ARBA00023242"/>
    </source>
</evidence>
<evidence type="ECO:0000256" key="14">
    <source>
        <dbReference type="SAM" id="MobiDB-lite"/>
    </source>
</evidence>
<feature type="region of interest" description="Disordered" evidence="14">
    <location>
        <begin position="707"/>
        <end position="912"/>
    </location>
</feature>
<evidence type="ECO:0000256" key="5">
    <source>
        <dbReference type="ARBA" id="ARBA00022833"/>
    </source>
</evidence>
<feature type="compositionally biased region" description="Acidic residues" evidence="14">
    <location>
        <begin position="740"/>
        <end position="751"/>
    </location>
</feature>
<feature type="compositionally biased region" description="Basic and acidic residues" evidence="14">
    <location>
        <begin position="397"/>
        <end position="406"/>
    </location>
</feature>
<comment type="similarity">
    <text evidence="2">Belongs to the PHD-associated homeobox family.</text>
</comment>
<dbReference type="GO" id="GO:0043565">
    <property type="term" value="F:sequence-specific DNA binding"/>
    <property type="evidence" value="ECO:0007669"/>
    <property type="project" value="UniProtKB-ARBA"/>
</dbReference>